<dbReference type="Proteomes" id="UP000799766">
    <property type="component" value="Unassembled WGS sequence"/>
</dbReference>
<evidence type="ECO:0000313" key="2">
    <source>
        <dbReference type="EMBL" id="KAF2453327.1"/>
    </source>
</evidence>
<evidence type="ECO:0000313" key="3">
    <source>
        <dbReference type="Proteomes" id="UP000799766"/>
    </source>
</evidence>
<feature type="chain" id="PRO_5025359650" description="Secreted protein" evidence="1">
    <location>
        <begin position="24"/>
        <end position="146"/>
    </location>
</feature>
<dbReference type="AlphaFoldDB" id="A0A6A6NP97"/>
<reference evidence="2" key="1">
    <citation type="journal article" date="2020" name="Stud. Mycol.">
        <title>101 Dothideomycetes genomes: a test case for predicting lifestyles and emergence of pathogens.</title>
        <authorList>
            <person name="Haridas S."/>
            <person name="Albert R."/>
            <person name="Binder M."/>
            <person name="Bloem J."/>
            <person name="Labutti K."/>
            <person name="Salamov A."/>
            <person name="Andreopoulos B."/>
            <person name="Baker S."/>
            <person name="Barry K."/>
            <person name="Bills G."/>
            <person name="Bluhm B."/>
            <person name="Cannon C."/>
            <person name="Castanera R."/>
            <person name="Culley D."/>
            <person name="Daum C."/>
            <person name="Ezra D."/>
            <person name="Gonzalez J."/>
            <person name="Henrissat B."/>
            <person name="Kuo A."/>
            <person name="Liang C."/>
            <person name="Lipzen A."/>
            <person name="Lutzoni F."/>
            <person name="Magnuson J."/>
            <person name="Mondo S."/>
            <person name="Nolan M."/>
            <person name="Ohm R."/>
            <person name="Pangilinan J."/>
            <person name="Park H.-J."/>
            <person name="Ramirez L."/>
            <person name="Alfaro M."/>
            <person name="Sun H."/>
            <person name="Tritt A."/>
            <person name="Yoshinaga Y."/>
            <person name="Zwiers L.-H."/>
            <person name="Turgeon B."/>
            <person name="Goodwin S."/>
            <person name="Spatafora J."/>
            <person name="Crous P."/>
            <person name="Grigoriev I."/>
        </authorList>
    </citation>
    <scope>NUCLEOTIDE SEQUENCE</scope>
    <source>
        <strain evidence="2">ATCC 16933</strain>
    </source>
</reference>
<evidence type="ECO:0000256" key="1">
    <source>
        <dbReference type="SAM" id="SignalP"/>
    </source>
</evidence>
<organism evidence="2 3">
    <name type="scientific">Lineolata rhizophorae</name>
    <dbReference type="NCBI Taxonomy" id="578093"/>
    <lineage>
        <taxon>Eukaryota</taxon>
        <taxon>Fungi</taxon>
        <taxon>Dikarya</taxon>
        <taxon>Ascomycota</taxon>
        <taxon>Pezizomycotina</taxon>
        <taxon>Dothideomycetes</taxon>
        <taxon>Dothideomycetes incertae sedis</taxon>
        <taxon>Lineolatales</taxon>
        <taxon>Lineolataceae</taxon>
        <taxon>Lineolata</taxon>
    </lineage>
</organism>
<gene>
    <name evidence="2" type="ORF">BDY21DRAFT_129007</name>
</gene>
<keyword evidence="1" id="KW-0732">Signal</keyword>
<keyword evidence="3" id="KW-1185">Reference proteome</keyword>
<feature type="signal peptide" evidence="1">
    <location>
        <begin position="1"/>
        <end position="23"/>
    </location>
</feature>
<proteinExistence type="predicted"/>
<accession>A0A6A6NP97</accession>
<evidence type="ECO:0008006" key="4">
    <source>
        <dbReference type="Google" id="ProtNLM"/>
    </source>
</evidence>
<dbReference type="EMBL" id="MU001698">
    <property type="protein sequence ID" value="KAF2453327.1"/>
    <property type="molecule type" value="Genomic_DNA"/>
</dbReference>
<name>A0A6A6NP97_9PEZI</name>
<sequence length="146" mass="16605">MLYTTLEFVPVVVLVLARQVCKGKDTEEENEKEKHNLSLSVNPVPSHQQVRKRVAKKIREKSVMAHREDECLYGSTVQFSGNTVCVPHHLPNQQPVPTPFVPTKRVPPILVHNHHSTFVASDFTRYVFVGCKSCFVGLKGESIRWE</sequence>
<protein>
    <recommendedName>
        <fullName evidence="4">Secreted protein</fullName>
    </recommendedName>
</protein>